<protein>
    <submittedName>
        <fullName evidence="2">Uncharacterized protein</fullName>
    </submittedName>
</protein>
<name>A0ABV7XCG6_9SPHN</name>
<keyword evidence="1" id="KW-0472">Membrane</keyword>
<dbReference type="EMBL" id="JBHRXV010000011">
    <property type="protein sequence ID" value="MFC3713601.1"/>
    <property type="molecule type" value="Genomic_DNA"/>
</dbReference>
<evidence type="ECO:0000313" key="2">
    <source>
        <dbReference type="EMBL" id="MFC3713601.1"/>
    </source>
</evidence>
<gene>
    <name evidence="2" type="ORF">ACFOMD_13555</name>
</gene>
<feature type="transmembrane region" description="Helical" evidence="1">
    <location>
        <begin position="38"/>
        <end position="57"/>
    </location>
</feature>
<dbReference type="Proteomes" id="UP001595615">
    <property type="component" value="Unassembled WGS sequence"/>
</dbReference>
<evidence type="ECO:0000256" key="1">
    <source>
        <dbReference type="SAM" id="Phobius"/>
    </source>
</evidence>
<keyword evidence="3" id="KW-1185">Reference proteome</keyword>
<accession>A0ABV7XCG6</accession>
<reference evidence="3" key="1">
    <citation type="journal article" date="2019" name="Int. J. Syst. Evol. Microbiol.">
        <title>The Global Catalogue of Microorganisms (GCM) 10K type strain sequencing project: providing services to taxonomists for standard genome sequencing and annotation.</title>
        <authorList>
            <consortium name="The Broad Institute Genomics Platform"/>
            <consortium name="The Broad Institute Genome Sequencing Center for Infectious Disease"/>
            <person name="Wu L."/>
            <person name="Ma J."/>
        </authorList>
    </citation>
    <scope>NUCLEOTIDE SEQUENCE [LARGE SCALE GENOMIC DNA]</scope>
    <source>
        <strain evidence="3">KCTC 42644</strain>
    </source>
</reference>
<sequence>MSGMMPLLLSLAVLASVLLIGAGLNILIRKTDAPKRGWLMLGAGAVTLINVWLYASFPSQL</sequence>
<dbReference type="RefSeq" id="WP_380862251.1">
    <property type="nucleotide sequence ID" value="NZ_JBHRXV010000011.1"/>
</dbReference>
<organism evidence="2 3">
    <name type="scientific">Sphingoaurantiacus capsulatus</name>
    <dbReference type="NCBI Taxonomy" id="1771310"/>
    <lineage>
        <taxon>Bacteria</taxon>
        <taxon>Pseudomonadati</taxon>
        <taxon>Pseudomonadota</taxon>
        <taxon>Alphaproteobacteria</taxon>
        <taxon>Sphingomonadales</taxon>
        <taxon>Sphingosinicellaceae</taxon>
        <taxon>Sphingoaurantiacus</taxon>
    </lineage>
</organism>
<comment type="caution">
    <text evidence="2">The sequence shown here is derived from an EMBL/GenBank/DDBJ whole genome shotgun (WGS) entry which is preliminary data.</text>
</comment>
<proteinExistence type="predicted"/>
<evidence type="ECO:0000313" key="3">
    <source>
        <dbReference type="Proteomes" id="UP001595615"/>
    </source>
</evidence>
<keyword evidence="1" id="KW-0812">Transmembrane</keyword>
<keyword evidence="1" id="KW-1133">Transmembrane helix</keyword>